<evidence type="ECO:0000256" key="7">
    <source>
        <dbReference type="ARBA" id="ARBA00022737"/>
    </source>
</evidence>
<comment type="caution">
    <text evidence="17">The sequence shown here is derived from an EMBL/GenBank/DDBJ whole genome shotgun (WGS) entry which is preliminary data.</text>
</comment>
<comment type="subunit">
    <text evidence="15">Cis- and trans-homodimer. Can form trans-heterodimers.</text>
</comment>
<dbReference type="Gene3D" id="2.60.40.10">
    <property type="entry name" value="Immunoglobulins"/>
    <property type="match status" value="1"/>
</dbReference>
<dbReference type="SMART" id="SM00409">
    <property type="entry name" value="IG"/>
    <property type="match status" value="2"/>
</dbReference>
<keyword evidence="12" id="KW-1015">Disulfide bond</keyword>
<evidence type="ECO:0000256" key="1">
    <source>
        <dbReference type="ARBA" id="ARBA00004251"/>
    </source>
</evidence>
<accession>A0A7J6BAR3</accession>
<sequence>MLRFFLCRALAQKVKVEPEVVAYPGQTVILPCQFPDKGQTQLTQITDIALTDVGNYICAYATYPTGNEKGVTSLILLVGRNRALLWSLSSAVYISPSPGLFLFHDGVLAQKVKVEPEVVAYPGQTVILHCQFLDKGQTQLTQVSWILENSSGTRTVIAVFHPTFGVIYPASPVQGRVSFTLETPSLENPTIQITDIALTDVGNYICEYATYPTGNEKGVTSLILLD</sequence>
<dbReference type="Proteomes" id="UP000593565">
    <property type="component" value="Unassembled WGS sequence"/>
</dbReference>
<gene>
    <name evidence="17" type="ORF">AMELA_G00017490</name>
</gene>
<dbReference type="SMART" id="SM00406">
    <property type="entry name" value="IGv"/>
    <property type="match status" value="1"/>
</dbReference>
<feature type="domain" description="Ig-like" evidence="16">
    <location>
        <begin position="98"/>
        <end position="220"/>
    </location>
</feature>
<evidence type="ECO:0000256" key="4">
    <source>
        <dbReference type="ARBA" id="ARBA00022475"/>
    </source>
</evidence>
<evidence type="ECO:0000256" key="11">
    <source>
        <dbReference type="ARBA" id="ARBA00023136"/>
    </source>
</evidence>
<dbReference type="EMBL" id="JAAGNN010000002">
    <property type="protein sequence ID" value="KAF4092143.1"/>
    <property type="molecule type" value="Genomic_DNA"/>
</dbReference>
<comment type="subcellular location">
    <subcellularLocation>
        <location evidence="2">Cell junction</location>
        <location evidence="2">Adherens junction</location>
    </subcellularLocation>
    <subcellularLocation>
        <location evidence="1">Cell membrane</location>
        <topology evidence="1">Single-pass type I membrane protein</topology>
    </subcellularLocation>
</comment>
<evidence type="ECO:0000256" key="14">
    <source>
        <dbReference type="ARBA" id="ARBA00058274"/>
    </source>
</evidence>
<evidence type="ECO:0000256" key="9">
    <source>
        <dbReference type="ARBA" id="ARBA00022949"/>
    </source>
</evidence>
<dbReference type="InterPro" id="IPR036179">
    <property type="entry name" value="Ig-like_dom_sf"/>
</dbReference>
<reference evidence="17 18" key="1">
    <citation type="submission" date="2020-02" db="EMBL/GenBank/DDBJ databases">
        <title>A chromosome-scale genome assembly of the black bullhead catfish (Ameiurus melas).</title>
        <authorList>
            <person name="Wen M."/>
            <person name="Zham M."/>
            <person name="Cabau C."/>
            <person name="Klopp C."/>
            <person name="Donnadieu C."/>
            <person name="Roques C."/>
            <person name="Bouchez O."/>
            <person name="Lampietro C."/>
            <person name="Jouanno E."/>
            <person name="Herpin A."/>
            <person name="Louis A."/>
            <person name="Berthelot C."/>
            <person name="Parey E."/>
            <person name="Roest-Crollius H."/>
            <person name="Braasch I."/>
            <person name="Postlethwait J."/>
            <person name="Robinson-Rechavi M."/>
            <person name="Echchiki A."/>
            <person name="Begum T."/>
            <person name="Montfort J."/>
            <person name="Schartl M."/>
            <person name="Bobe J."/>
            <person name="Guiguen Y."/>
        </authorList>
    </citation>
    <scope>NUCLEOTIDE SEQUENCE [LARGE SCALE GENOMIC DNA]</scope>
    <source>
        <strain evidence="17">M_S1</strain>
        <tissue evidence="17">Blood</tissue>
    </source>
</reference>
<keyword evidence="5" id="KW-0812">Transmembrane</keyword>
<evidence type="ECO:0000256" key="8">
    <source>
        <dbReference type="ARBA" id="ARBA00022889"/>
    </source>
</evidence>
<keyword evidence="9" id="KW-0965">Cell junction</keyword>
<dbReference type="InterPro" id="IPR003599">
    <property type="entry name" value="Ig_sub"/>
</dbReference>
<dbReference type="PANTHER" id="PTHR47387">
    <property type="entry name" value="NECTIN-2"/>
    <property type="match status" value="1"/>
</dbReference>
<evidence type="ECO:0000256" key="3">
    <source>
        <dbReference type="ARBA" id="ARBA00007810"/>
    </source>
</evidence>
<evidence type="ECO:0000256" key="13">
    <source>
        <dbReference type="ARBA" id="ARBA00023180"/>
    </source>
</evidence>
<keyword evidence="10" id="KW-1133">Transmembrane helix</keyword>
<dbReference type="InterPro" id="IPR013106">
    <property type="entry name" value="Ig_V-set"/>
</dbReference>
<comment type="similarity">
    <text evidence="3">Belongs to the nectin family.</text>
</comment>
<evidence type="ECO:0000259" key="16">
    <source>
        <dbReference type="PROSITE" id="PS50835"/>
    </source>
</evidence>
<dbReference type="SUPFAM" id="SSF48726">
    <property type="entry name" value="Immunoglobulin"/>
    <property type="match status" value="1"/>
</dbReference>
<keyword evidence="6" id="KW-0732">Signal</keyword>
<name>A0A7J6BAR3_AMEME</name>
<evidence type="ECO:0000256" key="12">
    <source>
        <dbReference type="ARBA" id="ARBA00023157"/>
    </source>
</evidence>
<dbReference type="InterPro" id="IPR013783">
    <property type="entry name" value="Ig-like_fold"/>
</dbReference>
<dbReference type="PROSITE" id="PS50835">
    <property type="entry name" value="IG_LIKE"/>
    <property type="match status" value="1"/>
</dbReference>
<dbReference type="AlphaFoldDB" id="A0A7J6BAR3"/>
<evidence type="ECO:0000256" key="15">
    <source>
        <dbReference type="ARBA" id="ARBA00062858"/>
    </source>
</evidence>
<dbReference type="GO" id="GO:0007155">
    <property type="term" value="P:cell adhesion"/>
    <property type="evidence" value="ECO:0007669"/>
    <property type="project" value="UniProtKB-KW"/>
</dbReference>
<keyword evidence="8" id="KW-0130">Cell adhesion</keyword>
<dbReference type="GO" id="GO:0005912">
    <property type="term" value="C:adherens junction"/>
    <property type="evidence" value="ECO:0007669"/>
    <property type="project" value="UniProtKB-SubCell"/>
</dbReference>
<protein>
    <recommendedName>
        <fullName evidence="16">Ig-like domain-containing protein</fullName>
    </recommendedName>
</protein>
<keyword evidence="18" id="KW-1185">Reference proteome</keyword>
<keyword evidence="7" id="KW-0677">Repeat</keyword>
<keyword evidence="4" id="KW-1003">Cell membrane</keyword>
<evidence type="ECO:0000313" key="17">
    <source>
        <dbReference type="EMBL" id="KAF4092143.1"/>
    </source>
</evidence>
<keyword evidence="13" id="KW-0325">Glycoprotein</keyword>
<dbReference type="InterPro" id="IPR052659">
    <property type="entry name" value="Nectin/PVR"/>
</dbReference>
<dbReference type="PANTHER" id="PTHR47387:SF1">
    <property type="entry name" value="NECTIN-2"/>
    <property type="match status" value="1"/>
</dbReference>
<evidence type="ECO:0000313" key="18">
    <source>
        <dbReference type="Proteomes" id="UP000593565"/>
    </source>
</evidence>
<dbReference type="FunFam" id="2.60.40.10:FF:000304">
    <property type="entry name" value="Nectin cell adhesion molecule 1"/>
    <property type="match status" value="1"/>
</dbReference>
<proteinExistence type="inferred from homology"/>
<evidence type="ECO:0000256" key="10">
    <source>
        <dbReference type="ARBA" id="ARBA00022989"/>
    </source>
</evidence>
<dbReference type="Pfam" id="PF07686">
    <property type="entry name" value="V-set"/>
    <property type="match status" value="1"/>
</dbReference>
<dbReference type="InterPro" id="IPR007110">
    <property type="entry name" value="Ig-like_dom"/>
</dbReference>
<comment type="function">
    <text evidence="14">Cell adhesion molecule that promotes cell-cell contacts and plays important roles in the development of the nervous system. Acts by forming homophilic or heterophilic trans-dimers.</text>
</comment>
<evidence type="ECO:0000256" key="5">
    <source>
        <dbReference type="ARBA" id="ARBA00022692"/>
    </source>
</evidence>
<keyword evidence="11" id="KW-0472">Membrane</keyword>
<dbReference type="GO" id="GO:0005886">
    <property type="term" value="C:plasma membrane"/>
    <property type="evidence" value="ECO:0007669"/>
    <property type="project" value="UniProtKB-SubCell"/>
</dbReference>
<evidence type="ECO:0000256" key="6">
    <source>
        <dbReference type="ARBA" id="ARBA00022729"/>
    </source>
</evidence>
<organism evidence="17 18">
    <name type="scientific">Ameiurus melas</name>
    <name type="common">Black bullhead</name>
    <name type="synonym">Silurus melas</name>
    <dbReference type="NCBI Taxonomy" id="219545"/>
    <lineage>
        <taxon>Eukaryota</taxon>
        <taxon>Metazoa</taxon>
        <taxon>Chordata</taxon>
        <taxon>Craniata</taxon>
        <taxon>Vertebrata</taxon>
        <taxon>Euteleostomi</taxon>
        <taxon>Actinopterygii</taxon>
        <taxon>Neopterygii</taxon>
        <taxon>Teleostei</taxon>
        <taxon>Ostariophysi</taxon>
        <taxon>Siluriformes</taxon>
        <taxon>Ictaluridae</taxon>
        <taxon>Ameiurus</taxon>
    </lineage>
</organism>
<evidence type="ECO:0000256" key="2">
    <source>
        <dbReference type="ARBA" id="ARBA00004536"/>
    </source>
</evidence>